<evidence type="ECO:0000313" key="3">
    <source>
        <dbReference type="Proteomes" id="UP000298030"/>
    </source>
</evidence>
<protein>
    <submittedName>
        <fullName evidence="2">Uncharacterized protein</fullName>
    </submittedName>
</protein>
<reference evidence="2 3" key="1">
    <citation type="journal article" date="2019" name="Nat. Ecol. Evol.">
        <title>Megaphylogeny resolves global patterns of mushroom evolution.</title>
        <authorList>
            <person name="Varga T."/>
            <person name="Krizsan K."/>
            <person name="Foldi C."/>
            <person name="Dima B."/>
            <person name="Sanchez-Garcia M."/>
            <person name="Sanchez-Ramirez S."/>
            <person name="Szollosi G.J."/>
            <person name="Szarkandi J.G."/>
            <person name="Papp V."/>
            <person name="Albert L."/>
            <person name="Andreopoulos W."/>
            <person name="Angelini C."/>
            <person name="Antonin V."/>
            <person name="Barry K.W."/>
            <person name="Bougher N.L."/>
            <person name="Buchanan P."/>
            <person name="Buyck B."/>
            <person name="Bense V."/>
            <person name="Catcheside P."/>
            <person name="Chovatia M."/>
            <person name="Cooper J."/>
            <person name="Damon W."/>
            <person name="Desjardin D."/>
            <person name="Finy P."/>
            <person name="Geml J."/>
            <person name="Haridas S."/>
            <person name="Hughes K."/>
            <person name="Justo A."/>
            <person name="Karasinski D."/>
            <person name="Kautmanova I."/>
            <person name="Kiss B."/>
            <person name="Kocsube S."/>
            <person name="Kotiranta H."/>
            <person name="LaButti K.M."/>
            <person name="Lechner B.E."/>
            <person name="Liimatainen K."/>
            <person name="Lipzen A."/>
            <person name="Lukacs Z."/>
            <person name="Mihaltcheva S."/>
            <person name="Morgado L.N."/>
            <person name="Niskanen T."/>
            <person name="Noordeloos M.E."/>
            <person name="Ohm R.A."/>
            <person name="Ortiz-Santana B."/>
            <person name="Ovrebo C."/>
            <person name="Racz N."/>
            <person name="Riley R."/>
            <person name="Savchenko A."/>
            <person name="Shiryaev A."/>
            <person name="Soop K."/>
            <person name="Spirin V."/>
            <person name="Szebenyi C."/>
            <person name="Tomsovsky M."/>
            <person name="Tulloss R.E."/>
            <person name="Uehling J."/>
            <person name="Grigoriev I.V."/>
            <person name="Vagvolgyi C."/>
            <person name="Papp T."/>
            <person name="Martin F.M."/>
            <person name="Miettinen O."/>
            <person name="Hibbett D.S."/>
            <person name="Nagy L.G."/>
        </authorList>
    </citation>
    <scope>NUCLEOTIDE SEQUENCE [LARGE SCALE GENOMIC DNA]</scope>
    <source>
        <strain evidence="2 3">FP101781</strain>
    </source>
</reference>
<accession>A0A4Y7SLW0</accession>
<evidence type="ECO:0000256" key="1">
    <source>
        <dbReference type="SAM" id="MobiDB-lite"/>
    </source>
</evidence>
<dbReference type="AlphaFoldDB" id="A0A4Y7SLW0"/>
<dbReference type="EMBL" id="QPFP01000084">
    <property type="protein sequence ID" value="TEB22860.1"/>
    <property type="molecule type" value="Genomic_DNA"/>
</dbReference>
<proteinExistence type="predicted"/>
<dbReference type="Proteomes" id="UP000298030">
    <property type="component" value="Unassembled WGS sequence"/>
</dbReference>
<name>A0A4Y7SLW0_COPMI</name>
<sequence>MSPTPRWPADLCSLEARNVLASALGHCFSSATAVLSISAWYQGQGGSVPRKENPDPVSGNRQLPKPSIVTWNAKHAERVSSSILFLCALANPALYKRVP</sequence>
<comment type="caution">
    <text evidence="2">The sequence shown here is derived from an EMBL/GenBank/DDBJ whole genome shotgun (WGS) entry which is preliminary data.</text>
</comment>
<keyword evidence="3" id="KW-1185">Reference proteome</keyword>
<feature type="region of interest" description="Disordered" evidence="1">
    <location>
        <begin position="44"/>
        <end position="64"/>
    </location>
</feature>
<gene>
    <name evidence="2" type="ORF">FA13DRAFT_1463512</name>
</gene>
<organism evidence="2 3">
    <name type="scientific">Coprinellus micaceus</name>
    <name type="common">Glistening ink-cap mushroom</name>
    <name type="synonym">Coprinus micaceus</name>
    <dbReference type="NCBI Taxonomy" id="71717"/>
    <lineage>
        <taxon>Eukaryota</taxon>
        <taxon>Fungi</taxon>
        <taxon>Dikarya</taxon>
        <taxon>Basidiomycota</taxon>
        <taxon>Agaricomycotina</taxon>
        <taxon>Agaricomycetes</taxon>
        <taxon>Agaricomycetidae</taxon>
        <taxon>Agaricales</taxon>
        <taxon>Agaricineae</taxon>
        <taxon>Psathyrellaceae</taxon>
        <taxon>Coprinellus</taxon>
    </lineage>
</organism>
<evidence type="ECO:0000313" key="2">
    <source>
        <dbReference type="EMBL" id="TEB22860.1"/>
    </source>
</evidence>